<accession>A0A2T0VFP4</accession>
<feature type="transmembrane region" description="Helical" evidence="1">
    <location>
        <begin position="35"/>
        <end position="68"/>
    </location>
</feature>
<keyword evidence="1" id="KW-0812">Transmembrane</keyword>
<dbReference type="OrthoDB" id="4715924at2"/>
<feature type="transmembrane region" description="Helical" evidence="1">
    <location>
        <begin position="80"/>
        <end position="98"/>
    </location>
</feature>
<gene>
    <name evidence="2" type="ORF">B0I08_103188</name>
</gene>
<dbReference type="Proteomes" id="UP000237983">
    <property type="component" value="Unassembled WGS sequence"/>
</dbReference>
<keyword evidence="1" id="KW-1133">Transmembrane helix</keyword>
<feature type="transmembrane region" description="Helical" evidence="1">
    <location>
        <begin position="118"/>
        <end position="140"/>
    </location>
</feature>
<proteinExistence type="predicted"/>
<keyword evidence="3" id="KW-1185">Reference proteome</keyword>
<dbReference type="EMBL" id="PVTL01000003">
    <property type="protein sequence ID" value="PRY68982.1"/>
    <property type="molecule type" value="Genomic_DNA"/>
</dbReference>
<name>A0A2T0VFP4_9MICO</name>
<feature type="transmembrane region" description="Helical" evidence="1">
    <location>
        <begin position="238"/>
        <end position="259"/>
    </location>
</feature>
<evidence type="ECO:0000313" key="2">
    <source>
        <dbReference type="EMBL" id="PRY68982.1"/>
    </source>
</evidence>
<reference evidence="2 3" key="1">
    <citation type="submission" date="2018-03" db="EMBL/GenBank/DDBJ databases">
        <title>Genomic Encyclopedia of Type Strains, Phase III (KMG-III): the genomes of soil and plant-associated and newly described type strains.</title>
        <authorList>
            <person name="Whitman W."/>
        </authorList>
    </citation>
    <scope>NUCLEOTIDE SEQUENCE [LARGE SCALE GENOMIC DNA]</scope>
    <source>
        <strain evidence="2 3">CGMCC 1.12484</strain>
    </source>
</reference>
<protein>
    <submittedName>
        <fullName evidence="2">Uncharacterized protein</fullName>
    </submittedName>
</protein>
<evidence type="ECO:0000256" key="1">
    <source>
        <dbReference type="SAM" id="Phobius"/>
    </source>
</evidence>
<comment type="caution">
    <text evidence="2">The sequence shown here is derived from an EMBL/GenBank/DDBJ whole genome shotgun (WGS) entry which is preliminary data.</text>
</comment>
<dbReference type="RefSeq" id="WP_106211190.1">
    <property type="nucleotide sequence ID" value="NZ_PVTL01000003.1"/>
</dbReference>
<dbReference type="AlphaFoldDB" id="A0A2T0VFP4"/>
<feature type="transmembrane region" description="Helical" evidence="1">
    <location>
        <begin position="197"/>
        <end position="218"/>
    </location>
</feature>
<evidence type="ECO:0000313" key="3">
    <source>
        <dbReference type="Proteomes" id="UP000237983"/>
    </source>
</evidence>
<organism evidence="2 3">
    <name type="scientific">Glaciihabitans tibetensis</name>
    <dbReference type="NCBI Taxonomy" id="1266600"/>
    <lineage>
        <taxon>Bacteria</taxon>
        <taxon>Bacillati</taxon>
        <taxon>Actinomycetota</taxon>
        <taxon>Actinomycetes</taxon>
        <taxon>Micrococcales</taxon>
        <taxon>Microbacteriaceae</taxon>
        <taxon>Glaciihabitans</taxon>
    </lineage>
</organism>
<sequence length="263" mass="27541">MILGALLLTLIGSADLLRSTHPARGGGARSRWLIIVVWAAVVTLAVFGLGIALWWVAIAVALAVLWLITTSPMLDVRTAAGNGPAVGLLLALLAFLAWDRTALSLHGFIVEWHSDAPIGVVQGVPLPTVLVGIGVVLFIIESANIIVRASLRPSQVEAQVASVADSPARRWWMRPEQPIAVVADLKGGRMIGPLERLLIIALTLAGFAPIVAGLLAAKGIVRFPEISTDGASGSKAEYFLVGSLVSWSVAFAGTALVWVSAQS</sequence>
<keyword evidence="1" id="KW-0472">Membrane</keyword>